<accession>A0A1V6PRJ7</accession>
<dbReference type="SUPFAM" id="SSF55961">
    <property type="entry name" value="Bet v1-like"/>
    <property type="match status" value="1"/>
</dbReference>
<comment type="caution">
    <text evidence="1">The sequence shown here is derived from an EMBL/GenBank/DDBJ whole genome shotgun (WGS) entry which is preliminary data.</text>
</comment>
<dbReference type="EMBL" id="MDYN01000054">
    <property type="protein sequence ID" value="OQD79332.1"/>
    <property type="molecule type" value="Genomic_DNA"/>
</dbReference>
<dbReference type="OrthoDB" id="5289017at2759"/>
<dbReference type="Proteomes" id="UP000191672">
    <property type="component" value="Unassembled WGS sequence"/>
</dbReference>
<evidence type="ECO:0000313" key="1">
    <source>
        <dbReference type="EMBL" id="OQD79332.1"/>
    </source>
</evidence>
<dbReference type="CDD" id="cd07812">
    <property type="entry name" value="SRPBCC"/>
    <property type="match status" value="1"/>
</dbReference>
<sequence>MSSFKSQCEIIIDKPAHVVYDFVTTVSNWIGIHPACKGIEGDDGLDKEATVGLRFTETIDVRGWVFQCHWEVRKMVKNQYFEFSLPTDFILPPVYNTIITYIFDPIGDNQTRFIRTMINCTNADATPEQKADFADTDMHTDYLNAVKARLEMS</sequence>
<dbReference type="AlphaFoldDB" id="A0A1V6PRJ7"/>
<proteinExistence type="predicted"/>
<protein>
    <submittedName>
        <fullName evidence="1">Uncharacterized protein</fullName>
    </submittedName>
</protein>
<dbReference type="Gene3D" id="3.30.530.20">
    <property type="match status" value="1"/>
</dbReference>
<name>A0A1V6PRJ7_9EURO</name>
<organism evidence="1 2">
    <name type="scientific">Penicillium antarcticum</name>
    <dbReference type="NCBI Taxonomy" id="416450"/>
    <lineage>
        <taxon>Eukaryota</taxon>
        <taxon>Fungi</taxon>
        <taxon>Dikarya</taxon>
        <taxon>Ascomycota</taxon>
        <taxon>Pezizomycotina</taxon>
        <taxon>Eurotiomycetes</taxon>
        <taxon>Eurotiomycetidae</taxon>
        <taxon>Eurotiales</taxon>
        <taxon>Aspergillaceae</taxon>
        <taxon>Penicillium</taxon>
    </lineage>
</organism>
<gene>
    <name evidence="1" type="ORF">PENANT_c054G06104</name>
</gene>
<evidence type="ECO:0000313" key="2">
    <source>
        <dbReference type="Proteomes" id="UP000191672"/>
    </source>
</evidence>
<dbReference type="InterPro" id="IPR023393">
    <property type="entry name" value="START-like_dom_sf"/>
</dbReference>
<reference evidence="2" key="1">
    <citation type="journal article" date="2017" name="Nat. Microbiol.">
        <title>Global analysis of biosynthetic gene clusters reveals vast potential of secondary metabolite production in Penicillium species.</title>
        <authorList>
            <person name="Nielsen J.C."/>
            <person name="Grijseels S."/>
            <person name="Prigent S."/>
            <person name="Ji B."/>
            <person name="Dainat J."/>
            <person name="Nielsen K.F."/>
            <person name="Frisvad J.C."/>
            <person name="Workman M."/>
            <person name="Nielsen J."/>
        </authorList>
    </citation>
    <scope>NUCLEOTIDE SEQUENCE [LARGE SCALE GENOMIC DNA]</scope>
    <source>
        <strain evidence="2">IBT 31811</strain>
    </source>
</reference>
<keyword evidence="2" id="KW-1185">Reference proteome</keyword>